<name>A0ABV1B376_9FIRM</name>
<dbReference type="PANTHER" id="PTHR11922">
    <property type="entry name" value="GMP SYNTHASE-RELATED"/>
    <property type="match status" value="1"/>
</dbReference>
<keyword evidence="9" id="KW-1185">Reference proteome</keyword>
<keyword evidence="5" id="KW-0067">ATP-binding</keyword>
<comment type="caution">
    <text evidence="8">The sequence shown here is derived from an EMBL/GenBank/DDBJ whole genome shotgun (WGS) entry which is preliminary data.</text>
</comment>
<dbReference type="Pfam" id="PF00958">
    <property type="entry name" value="GMP_synt_C"/>
    <property type="match status" value="1"/>
</dbReference>
<keyword evidence="3" id="KW-0332">GMP biosynthesis</keyword>
<dbReference type="EMBL" id="JBBMEK010000064">
    <property type="protein sequence ID" value="MEQ2364836.1"/>
    <property type="molecule type" value="Genomic_DNA"/>
</dbReference>
<reference evidence="8 9" key="1">
    <citation type="submission" date="2024-03" db="EMBL/GenBank/DDBJ databases">
        <title>Human intestinal bacterial collection.</title>
        <authorList>
            <person name="Pauvert C."/>
            <person name="Hitch T.C.A."/>
            <person name="Clavel T."/>
        </authorList>
    </citation>
    <scope>NUCLEOTIDE SEQUENCE [LARGE SCALE GENOMIC DNA]</scope>
    <source>
        <strain evidence="8 9">CLA-AA-H190</strain>
    </source>
</reference>
<keyword evidence="1" id="KW-0436">Ligase</keyword>
<feature type="non-terminal residue" evidence="8">
    <location>
        <position position="1"/>
    </location>
</feature>
<evidence type="ECO:0000256" key="4">
    <source>
        <dbReference type="ARBA" id="ARBA00022755"/>
    </source>
</evidence>
<evidence type="ECO:0000259" key="7">
    <source>
        <dbReference type="Pfam" id="PF00958"/>
    </source>
</evidence>
<evidence type="ECO:0000313" key="9">
    <source>
        <dbReference type="Proteomes" id="UP001469749"/>
    </source>
</evidence>
<keyword evidence="2" id="KW-0547">Nucleotide-binding</keyword>
<dbReference type="Proteomes" id="UP001469749">
    <property type="component" value="Unassembled WGS sequence"/>
</dbReference>
<sequence>KAGLELGIPEYLVYRQPFPGPGLGIRIIGEVTEEKVKIVQEADYIYREEIAKAGIDKGLGQYFAALTNMRSVGVMGDFRTYDYAIALRAVNTSDFMTAEAAQLPWEVLAKVTNRIVNEVKGVNRVMYDCTGKPPATIEFE</sequence>
<gene>
    <name evidence="8" type="ORF">WMO25_06965</name>
</gene>
<organism evidence="8 9">
    <name type="scientific">Coprococcus intestinihominis</name>
    <dbReference type="NCBI Taxonomy" id="3133154"/>
    <lineage>
        <taxon>Bacteria</taxon>
        <taxon>Bacillati</taxon>
        <taxon>Bacillota</taxon>
        <taxon>Clostridia</taxon>
        <taxon>Lachnospirales</taxon>
        <taxon>Lachnospiraceae</taxon>
        <taxon>Coprococcus</taxon>
    </lineage>
</organism>
<feature type="domain" description="GMP synthase C-terminal" evidence="7">
    <location>
        <begin position="48"/>
        <end position="139"/>
    </location>
</feature>
<dbReference type="SUPFAM" id="SSF54810">
    <property type="entry name" value="GMP synthetase C-terminal dimerisation domain"/>
    <property type="match status" value="1"/>
</dbReference>
<proteinExistence type="predicted"/>
<evidence type="ECO:0000256" key="3">
    <source>
        <dbReference type="ARBA" id="ARBA00022749"/>
    </source>
</evidence>
<evidence type="ECO:0000256" key="5">
    <source>
        <dbReference type="ARBA" id="ARBA00022840"/>
    </source>
</evidence>
<evidence type="ECO:0000313" key="8">
    <source>
        <dbReference type="EMBL" id="MEQ2364836.1"/>
    </source>
</evidence>
<keyword evidence="4" id="KW-0658">Purine biosynthesis</keyword>
<dbReference type="InterPro" id="IPR001674">
    <property type="entry name" value="GMP_synth_C"/>
</dbReference>
<evidence type="ECO:0000256" key="1">
    <source>
        <dbReference type="ARBA" id="ARBA00022598"/>
    </source>
</evidence>
<dbReference type="Gene3D" id="3.30.300.10">
    <property type="match status" value="1"/>
</dbReference>
<dbReference type="PANTHER" id="PTHR11922:SF2">
    <property type="entry name" value="GMP SYNTHASE [GLUTAMINE-HYDROLYZING]"/>
    <property type="match status" value="1"/>
</dbReference>
<evidence type="ECO:0000256" key="2">
    <source>
        <dbReference type="ARBA" id="ARBA00022741"/>
    </source>
</evidence>
<evidence type="ECO:0000256" key="6">
    <source>
        <dbReference type="ARBA" id="ARBA00031356"/>
    </source>
</evidence>
<accession>A0ABV1B376</accession>
<protein>
    <recommendedName>
        <fullName evidence="6">Glutamine amidotransferase</fullName>
    </recommendedName>
</protein>